<protein>
    <recommendedName>
        <fullName evidence="3">Pentatricopeptide repeat-containing protein</fullName>
    </recommendedName>
</protein>
<evidence type="ECO:0000313" key="2">
    <source>
        <dbReference type="Proteomes" id="UP000673691"/>
    </source>
</evidence>
<dbReference type="Gene3D" id="1.25.40.10">
    <property type="entry name" value="Tetratricopeptide repeat domain"/>
    <property type="match status" value="1"/>
</dbReference>
<dbReference type="AlphaFoldDB" id="A0A8H7ZXP4"/>
<dbReference type="EMBL" id="JAEFCI010003646">
    <property type="protein sequence ID" value="KAG5461443.1"/>
    <property type="molecule type" value="Genomic_DNA"/>
</dbReference>
<proteinExistence type="predicted"/>
<gene>
    <name evidence="1" type="ORF">BJ554DRAFT_6367</name>
</gene>
<evidence type="ECO:0000313" key="1">
    <source>
        <dbReference type="EMBL" id="KAG5461443.1"/>
    </source>
</evidence>
<comment type="caution">
    <text evidence="1">The sequence shown here is derived from an EMBL/GenBank/DDBJ whole genome shotgun (WGS) entry which is preliminary data.</text>
</comment>
<keyword evidence="2" id="KW-1185">Reference proteome</keyword>
<name>A0A8H7ZXP4_9FUNG</name>
<dbReference type="InterPro" id="IPR011990">
    <property type="entry name" value="TPR-like_helical_dom_sf"/>
</dbReference>
<reference evidence="1 2" key="1">
    <citation type="journal article" name="Sci. Rep.">
        <title>Genome-scale phylogenetic analyses confirm Olpidium as the closest living zoosporic fungus to the non-flagellated, terrestrial fungi.</title>
        <authorList>
            <person name="Chang Y."/>
            <person name="Rochon D."/>
            <person name="Sekimoto S."/>
            <person name="Wang Y."/>
            <person name="Chovatia M."/>
            <person name="Sandor L."/>
            <person name="Salamov A."/>
            <person name="Grigoriev I.V."/>
            <person name="Stajich J.E."/>
            <person name="Spatafora J.W."/>
        </authorList>
    </citation>
    <scope>NUCLEOTIDE SEQUENCE [LARGE SCALE GENOMIC DNA]</scope>
    <source>
        <strain evidence="1">S191</strain>
    </source>
</reference>
<sequence>MLHTPLLCSSKRGRGPPLPFGVGFIFLPEQWFGKTGKRSARRFTWWTRPPPLAVISGGAWRPTTGRKSPVNFTSWWCRRPKLETRIVILGAALLFSSTVSTALTLATPVVEAHVMSKKMKVRKAIANAVKTSRREKLRHQDDGFETFLELQEEERELMEGVLAKLGLAFTWDVDFFTVWDRYSEVIASYSASSPRKSFLLDQAEMSLLLRFLWAKVPAADNMSDRYDVALTMIGCVSSIMDDMRAIGFQAQHAAYRFMVDALLKLERIEAASEVLQSALSAGITADPRMYAAIMERYSNRHEFSSVQAVYQNFLDIGGIPDTS</sequence>
<organism evidence="1 2">
    <name type="scientific">Olpidium bornovanus</name>
    <dbReference type="NCBI Taxonomy" id="278681"/>
    <lineage>
        <taxon>Eukaryota</taxon>
        <taxon>Fungi</taxon>
        <taxon>Fungi incertae sedis</taxon>
        <taxon>Olpidiomycota</taxon>
        <taxon>Olpidiomycotina</taxon>
        <taxon>Olpidiomycetes</taxon>
        <taxon>Olpidiales</taxon>
        <taxon>Olpidiaceae</taxon>
        <taxon>Olpidium</taxon>
    </lineage>
</organism>
<evidence type="ECO:0008006" key="3">
    <source>
        <dbReference type="Google" id="ProtNLM"/>
    </source>
</evidence>
<accession>A0A8H7ZXP4</accession>
<feature type="non-terminal residue" evidence="1">
    <location>
        <position position="323"/>
    </location>
</feature>
<dbReference type="Proteomes" id="UP000673691">
    <property type="component" value="Unassembled WGS sequence"/>
</dbReference>